<sequence>MAMERIPVLADANIASVVSGPITYSPDVLAMLGPAFDVPNMWLAVGTGYGIIHGGGIGKYIADWMMDGEPPYDLTELDQGRYGQLDNKDYVMAKARESYGYNNQLGYPKLERPAGRPMRKMLSLSVLWTEVQKWDSMLAGSSQTGLFCRVMMEVTNQVFAGQTGLNQLDESMTWYLTKLVLLI</sequence>
<protein>
    <recommendedName>
        <fullName evidence="1">FAD dependent oxidoreductase central domain-containing protein</fullName>
    </recommendedName>
</protein>
<dbReference type="InterPro" id="IPR032503">
    <property type="entry name" value="FAO_M"/>
</dbReference>
<keyword evidence="3" id="KW-1185">Reference proteome</keyword>
<gene>
    <name evidence="2" type="ORF">OS493_016531</name>
</gene>
<evidence type="ECO:0000259" key="1">
    <source>
        <dbReference type="Pfam" id="PF16350"/>
    </source>
</evidence>
<dbReference type="OrthoDB" id="498204at2759"/>
<evidence type="ECO:0000313" key="2">
    <source>
        <dbReference type="EMBL" id="KAJ7385447.1"/>
    </source>
</evidence>
<dbReference type="Proteomes" id="UP001163046">
    <property type="component" value="Unassembled WGS sequence"/>
</dbReference>
<comment type="caution">
    <text evidence="2">The sequence shown here is derived from an EMBL/GenBank/DDBJ whole genome shotgun (WGS) entry which is preliminary data.</text>
</comment>
<accession>A0A9W9ZPE3</accession>
<dbReference type="InterPro" id="IPR036188">
    <property type="entry name" value="FAD/NAD-bd_sf"/>
</dbReference>
<dbReference type="Gene3D" id="3.50.50.60">
    <property type="entry name" value="FAD/NAD(P)-binding domain"/>
    <property type="match status" value="1"/>
</dbReference>
<evidence type="ECO:0000313" key="3">
    <source>
        <dbReference type="Proteomes" id="UP001163046"/>
    </source>
</evidence>
<dbReference type="SUPFAM" id="SSF51905">
    <property type="entry name" value="FAD/NAD(P)-binding domain"/>
    <property type="match status" value="1"/>
</dbReference>
<name>A0A9W9ZPE3_9CNID</name>
<dbReference type="EMBL" id="MU825881">
    <property type="protein sequence ID" value="KAJ7385447.1"/>
    <property type="molecule type" value="Genomic_DNA"/>
</dbReference>
<reference evidence="2" key="1">
    <citation type="submission" date="2023-01" db="EMBL/GenBank/DDBJ databases">
        <title>Genome assembly of the deep-sea coral Lophelia pertusa.</title>
        <authorList>
            <person name="Herrera S."/>
            <person name="Cordes E."/>
        </authorList>
    </citation>
    <scope>NUCLEOTIDE SEQUENCE</scope>
    <source>
        <strain evidence="2">USNM1676648</strain>
        <tissue evidence="2">Polyp</tissue>
    </source>
</reference>
<organism evidence="2 3">
    <name type="scientific">Desmophyllum pertusum</name>
    <dbReference type="NCBI Taxonomy" id="174260"/>
    <lineage>
        <taxon>Eukaryota</taxon>
        <taxon>Metazoa</taxon>
        <taxon>Cnidaria</taxon>
        <taxon>Anthozoa</taxon>
        <taxon>Hexacorallia</taxon>
        <taxon>Scleractinia</taxon>
        <taxon>Caryophylliina</taxon>
        <taxon>Caryophylliidae</taxon>
        <taxon>Desmophyllum</taxon>
    </lineage>
</organism>
<dbReference type="Pfam" id="PF16350">
    <property type="entry name" value="FAO_M"/>
    <property type="match status" value="1"/>
</dbReference>
<proteinExistence type="predicted"/>
<feature type="domain" description="FAD dependent oxidoreductase central" evidence="1">
    <location>
        <begin position="67"/>
        <end position="119"/>
    </location>
</feature>
<dbReference type="AlphaFoldDB" id="A0A9W9ZPE3"/>